<keyword evidence="2" id="KW-0229">DNA integration</keyword>
<dbReference type="Proteomes" id="UP000830925">
    <property type="component" value="Chromosome"/>
</dbReference>
<reference evidence="6" key="1">
    <citation type="submission" date="2022-04" db="EMBL/GenBank/DDBJ databases">
        <title>Genomic mining of Alcaligenes faecalis D334 producing ectoin and derivatives.</title>
        <authorList>
            <person name="Doan V.T."/>
            <person name="Quach N.T."/>
            <person name="Vu T.-H.-N."/>
            <person name="Phi Q.-T."/>
        </authorList>
    </citation>
    <scope>NUCLEOTIDE SEQUENCE</scope>
    <source>
        <strain evidence="6">D334</strain>
    </source>
</reference>
<dbReference type="GO" id="GO:0015074">
    <property type="term" value="P:DNA integration"/>
    <property type="evidence" value="ECO:0007669"/>
    <property type="project" value="UniProtKB-KW"/>
</dbReference>
<keyword evidence="4" id="KW-0233">DNA recombination</keyword>
<dbReference type="InterPro" id="IPR002104">
    <property type="entry name" value="Integrase_catalytic"/>
</dbReference>
<comment type="similarity">
    <text evidence="1">Belongs to the 'phage' integrase family.</text>
</comment>
<gene>
    <name evidence="6" type="ORF">MXF72_12010</name>
</gene>
<name>A0AAE9HEV2_ALCFA</name>
<evidence type="ECO:0000256" key="3">
    <source>
        <dbReference type="ARBA" id="ARBA00023125"/>
    </source>
</evidence>
<protein>
    <submittedName>
        <fullName evidence="6">Tyrosine-type recombinase/integrase</fullName>
    </submittedName>
</protein>
<evidence type="ECO:0000256" key="2">
    <source>
        <dbReference type="ARBA" id="ARBA00022908"/>
    </source>
</evidence>
<accession>A0AAE9HEV2</accession>
<dbReference type="RefSeq" id="WP_247966882.1">
    <property type="nucleotide sequence ID" value="NZ_CP095873.1"/>
</dbReference>
<evidence type="ECO:0000313" key="7">
    <source>
        <dbReference type="Proteomes" id="UP000830925"/>
    </source>
</evidence>
<dbReference type="AlphaFoldDB" id="A0AAE9HEV2"/>
<dbReference type="SUPFAM" id="SSF56349">
    <property type="entry name" value="DNA breaking-rejoining enzymes"/>
    <property type="match status" value="1"/>
</dbReference>
<dbReference type="InterPro" id="IPR011010">
    <property type="entry name" value="DNA_brk_join_enz"/>
</dbReference>
<feature type="domain" description="Tyr recombinase" evidence="5">
    <location>
        <begin position="23"/>
        <end position="207"/>
    </location>
</feature>
<dbReference type="Pfam" id="PF00589">
    <property type="entry name" value="Phage_integrase"/>
    <property type="match status" value="1"/>
</dbReference>
<evidence type="ECO:0000313" key="6">
    <source>
        <dbReference type="EMBL" id="UPL23371.1"/>
    </source>
</evidence>
<dbReference type="InterPro" id="IPR013762">
    <property type="entry name" value="Integrase-like_cat_sf"/>
</dbReference>
<dbReference type="InterPro" id="IPR050090">
    <property type="entry name" value="Tyrosine_recombinase_XerCD"/>
</dbReference>
<evidence type="ECO:0000256" key="1">
    <source>
        <dbReference type="ARBA" id="ARBA00008857"/>
    </source>
</evidence>
<keyword evidence="3" id="KW-0238">DNA-binding</keyword>
<dbReference type="GO" id="GO:0006310">
    <property type="term" value="P:DNA recombination"/>
    <property type="evidence" value="ECO:0007669"/>
    <property type="project" value="UniProtKB-KW"/>
</dbReference>
<dbReference type="PANTHER" id="PTHR30349">
    <property type="entry name" value="PHAGE INTEGRASE-RELATED"/>
    <property type="match status" value="1"/>
</dbReference>
<evidence type="ECO:0000259" key="5">
    <source>
        <dbReference type="PROSITE" id="PS51898"/>
    </source>
</evidence>
<organism evidence="6 7">
    <name type="scientific">Alcaligenes faecalis</name>
    <dbReference type="NCBI Taxonomy" id="511"/>
    <lineage>
        <taxon>Bacteria</taxon>
        <taxon>Pseudomonadati</taxon>
        <taxon>Pseudomonadota</taxon>
        <taxon>Betaproteobacteria</taxon>
        <taxon>Burkholderiales</taxon>
        <taxon>Alcaligenaceae</taxon>
        <taxon>Alcaligenes</taxon>
    </lineage>
</organism>
<dbReference type="PANTHER" id="PTHR30349:SF41">
    <property type="entry name" value="INTEGRASE_RECOMBINASE PROTEIN MJ0367-RELATED"/>
    <property type="match status" value="1"/>
</dbReference>
<evidence type="ECO:0000256" key="4">
    <source>
        <dbReference type="ARBA" id="ARBA00023172"/>
    </source>
</evidence>
<sequence>MKSELNETKPFFPWNKGRFVGQKAPLKLKEIWAIRIRLQLSEKLRDLALFNLVIDSKLRGCDLVSVRVCDISQGKSIYPRAIVMQRKTHRPVQFEITELTRQSMAAWIDLARLASDNYLFPSRVAKSPHLSTRQCARIVAGWIASIGLDPTGYGMHTMRRTKATLIYRRTKNLRAVQLLLGHTKLESTVRYLGIEVDDALEMAEQTET</sequence>
<dbReference type="PROSITE" id="PS51898">
    <property type="entry name" value="TYR_RECOMBINASE"/>
    <property type="match status" value="1"/>
</dbReference>
<dbReference type="GO" id="GO:0003677">
    <property type="term" value="F:DNA binding"/>
    <property type="evidence" value="ECO:0007669"/>
    <property type="project" value="UniProtKB-KW"/>
</dbReference>
<proteinExistence type="inferred from homology"/>
<dbReference type="Gene3D" id="1.10.443.10">
    <property type="entry name" value="Intergrase catalytic core"/>
    <property type="match status" value="1"/>
</dbReference>
<dbReference type="EMBL" id="CP095873">
    <property type="protein sequence ID" value="UPL23371.1"/>
    <property type="molecule type" value="Genomic_DNA"/>
</dbReference>